<dbReference type="Gene3D" id="3.30.200.20">
    <property type="entry name" value="Phosphorylase Kinase, domain 1"/>
    <property type="match status" value="1"/>
</dbReference>
<dbReference type="SUPFAM" id="SSF48452">
    <property type="entry name" value="TPR-like"/>
    <property type="match status" value="1"/>
</dbReference>
<dbReference type="InterPro" id="IPR011009">
    <property type="entry name" value="Kinase-like_dom_sf"/>
</dbReference>
<keyword evidence="4" id="KW-0547">Nucleotide-binding</keyword>
<evidence type="ECO:0000256" key="6">
    <source>
        <dbReference type="ARBA" id="ARBA00022840"/>
    </source>
</evidence>
<dbReference type="InterPro" id="IPR011990">
    <property type="entry name" value="TPR-like_helical_dom_sf"/>
</dbReference>
<dbReference type="PROSITE" id="PS50011">
    <property type="entry name" value="PROTEIN_KINASE_DOM"/>
    <property type="match status" value="1"/>
</dbReference>
<evidence type="ECO:0000256" key="4">
    <source>
        <dbReference type="ARBA" id="ARBA00022741"/>
    </source>
</evidence>
<dbReference type="PANTHER" id="PTHR43289:SF6">
    <property type="entry name" value="SERINE_THREONINE-PROTEIN KINASE NEKL-3"/>
    <property type="match status" value="1"/>
</dbReference>
<evidence type="ECO:0000256" key="3">
    <source>
        <dbReference type="ARBA" id="ARBA00022679"/>
    </source>
</evidence>
<keyword evidence="2" id="KW-0723">Serine/threonine-protein kinase</keyword>
<evidence type="ECO:0000313" key="8">
    <source>
        <dbReference type="EMBL" id="PIE33613.1"/>
    </source>
</evidence>
<sequence length="505" mass="57958">MCMNRDRERIYKHTYVSLKIHALRHNGFLTQQDFTTLNLPTTPDVLEDVLAQLQVENQLKLIQQQDGEWLYDFLGFLEQASSESALDMAMRMELAKIYVQRRMWTPAITELRMTRTHPKYKKESLYLLGTCFEHKGAVEKAQEQYERVLAIDYFYHDTLERLNAILERAKRQTTLSSTAIFQTDRQEANHLLQDRYEIVRELGRGSAGTVYQAVDLKLKRDVAVKVLYKRTMQKGAPLTTFLQEARLTAKLDHPNVVAVYDVDTELQCIAMEFVDGGTLQDRLTTHKRLTLEQARTVIIQLCQGLQCAHNAGVLHRDIKPANIFITRKGRVKLGDFGIAHLVTREQDAFTQLSAQIGTLPYMSPEQVRGDRLTAASDIYAVGIVFYEMLTGSPPFLKGDIAYHHLHSQPQSPEIQPDIDAIILQCLEKAPNKRIQSAEELYRIVLNQSKAEQTRLNTYRELLKMAAIDQTLSKGEILVLKMKQQSLRISEQEARRIQQELGMTLP</sequence>
<dbReference type="InterPro" id="IPR000719">
    <property type="entry name" value="Prot_kinase_dom"/>
</dbReference>
<accession>A0A2G6KD50</accession>
<dbReference type="FunFam" id="1.10.510.10:FF:000021">
    <property type="entry name" value="Serine/threonine protein kinase"/>
    <property type="match status" value="1"/>
</dbReference>
<evidence type="ECO:0000256" key="1">
    <source>
        <dbReference type="ARBA" id="ARBA00012513"/>
    </source>
</evidence>
<reference evidence="8 9" key="1">
    <citation type="submission" date="2017-10" db="EMBL/GenBank/DDBJ databases">
        <title>Novel microbial diversity and functional potential in the marine mammal oral microbiome.</title>
        <authorList>
            <person name="Dudek N.K."/>
            <person name="Sun C.L."/>
            <person name="Burstein D."/>
            <person name="Kantor R.S."/>
            <person name="Aliaga Goltsman D.S."/>
            <person name="Bik E.M."/>
            <person name="Thomas B.C."/>
            <person name="Banfield J.F."/>
            <person name="Relman D.A."/>
        </authorList>
    </citation>
    <scope>NUCLEOTIDE SEQUENCE [LARGE SCALE GENOMIC DNA]</scope>
    <source>
        <strain evidence="8">DOLJORAL78_47_16</strain>
    </source>
</reference>
<dbReference type="InterPro" id="IPR008271">
    <property type="entry name" value="Ser/Thr_kinase_AS"/>
</dbReference>
<evidence type="ECO:0000259" key="7">
    <source>
        <dbReference type="PROSITE" id="PS50011"/>
    </source>
</evidence>
<evidence type="ECO:0000313" key="9">
    <source>
        <dbReference type="Proteomes" id="UP000230821"/>
    </source>
</evidence>
<dbReference type="Gene3D" id="1.10.510.10">
    <property type="entry name" value="Transferase(Phosphotransferase) domain 1"/>
    <property type="match status" value="1"/>
</dbReference>
<dbReference type="CDD" id="cd14014">
    <property type="entry name" value="STKc_PknB_like"/>
    <property type="match status" value="1"/>
</dbReference>
<dbReference type="Proteomes" id="UP000230821">
    <property type="component" value="Unassembled WGS sequence"/>
</dbReference>
<proteinExistence type="predicted"/>
<dbReference type="GO" id="GO:0005524">
    <property type="term" value="F:ATP binding"/>
    <property type="evidence" value="ECO:0007669"/>
    <property type="project" value="UniProtKB-KW"/>
</dbReference>
<name>A0A2G6KD50_9BACT</name>
<dbReference type="SUPFAM" id="SSF56112">
    <property type="entry name" value="Protein kinase-like (PK-like)"/>
    <property type="match status" value="1"/>
</dbReference>
<dbReference type="EC" id="2.7.11.1" evidence="1"/>
<keyword evidence="6" id="KW-0067">ATP-binding</keyword>
<dbReference type="AlphaFoldDB" id="A0A2G6KD50"/>
<evidence type="ECO:0000256" key="5">
    <source>
        <dbReference type="ARBA" id="ARBA00022777"/>
    </source>
</evidence>
<evidence type="ECO:0000256" key="2">
    <source>
        <dbReference type="ARBA" id="ARBA00022527"/>
    </source>
</evidence>
<keyword evidence="3" id="KW-0808">Transferase</keyword>
<gene>
    <name evidence="8" type="ORF">CSA56_10885</name>
</gene>
<protein>
    <recommendedName>
        <fullName evidence="1">non-specific serine/threonine protein kinase</fullName>
        <ecNumber evidence="1">2.7.11.1</ecNumber>
    </recommendedName>
</protein>
<comment type="caution">
    <text evidence="8">The sequence shown here is derived from an EMBL/GenBank/DDBJ whole genome shotgun (WGS) entry which is preliminary data.</text>
</comment>
<dbReference type="PROSITE" id="PS00108">
    <property type="entry name" value="PROTEIN_KINASE_ST"/>
    <property type="match status" value="1"/>
</dbReference>
<dbReference type="Pfam" id="PF00069">
    <property type="entry name" value="Pkinase"/>
    <property type="match status" value="1"/>
</dbReference>
<organism evidence="8 9">
    <name type="scientific">candidate division KSB3 bacterium</name>
    <dbReference type="NCBI Taxonomy" id="2044937"/>
    <lineage>
        <taxon>Bacteria</taxon>
        <taxon>candidate division KSB3</taxon>
    </lineage>
</organism>
<dbReference type="PANTHER" id="PTHR43289">
    <property type="entry name" value="MITOGEN-ACTIVATED PROTEIN KINASE KINASE KINASE 20-RELATED"/>
    <property type="match status" value="1"/>
</dbReference>
<dbReference type="GO" id="GO:0004674">
    <property type="term" value="F:protein serine/threonine kinase activity"/>
    <property type="evidence" value="ECO:0007669"/>
    <property type="project" value="UniProtKB-KW"/>
</dbReference>
<dbReference type="Gene3D" id="1.25.40.10">
    <property type="entry name" value="Tetratricopeptide repeat domain"/>
    <property type="match status" value="1"/>
</dbReference>
<feature type="domain" description="Protein kinase" evidence="7">
    <location>
        <begin position="196"/>
        <end position="445"/>
    </location>
</feature>
<keyword evidence="5" id="KW-0418">Kinase</keyword>
<dbReference type="SMART" id="SM00220">
    <property type="entry name" value="S_TKc"/>
    <property type="match status" value="1"/>
</dbReference>
<dbReference type="EMBL" id="PDSK01000096">
    <property type="protein sequence ID" value="PIE33613.1"/>
    <property type="molecule type" value="Genomic_DNA"/>
</dbReference>